<dbReference type="RefSeq" id="WP_188961621.1">
    <property type="nucleotide sequence ID" value="NZ_BMOE01000003.1"/>
</dbReference>
<dbReference type="Gene3D" id="2.60.120.620">
    <property type="entry name" value="q2cbj1_9rhob like domain"/>
    <property type="match status" value="1"/>
</dbReference>
<reference evidence="1" key="1">
    <citation type="journal article" date="2014" name="Int. J. Syst. Evol. Microbiol.">
        <title>Complete genome sequence of Corynebacterium casei LMG S-19264T (=DSM 44701T), isolated from a smear-ripened cheese.</title>
        <authorList>
            <consortium name="US DOE Joint Genome Institute (JGI-PGF)"/>
            <person name="Walter F."/>
            <person name="Albersmeier A."/>
            <person name="Kalinowski J."/>
            <person name="Ruckert C."/>
        </authorList>
    </citation>
    <scope>NUCLEOTIDE SEQUENCE</scope>
    <source>
        <strain evidence="1">JCM 14371</strain>
    </source>
</reference>
<dbReference type="AlphaFoldDB" id="A0A917UNV8"/>
<dbReference type="Proteomes" id="UP000635726">
    <property type="component" value="Unassembled WGS sequence"/>
</dbReference>
<comment type="caution">
    <text evidence="1">The sequence shown here is derived from an EMBL/GenBank/DDBJ whole genome shotgun (WGS) entry which is preliminary data.</text>
</comment>
<evidence type="ECO:0008006" key="3">
    <source>
        <dbReference type="Google" id="ProtNLM"/>
    </source>
</evidence>
<organism evidence="1 2">
    <name type="scientific">Deinococcus aquiradiocola</name>
    <dbReference type="NCBI Taxonomy" id="393059"/>
    <lineage>
        <taxon>Bacteria</taxon>
        <taxon>Thermotogati</taxon>
        <taxon>Deinococcota</taxon>
        <taxon>Deinococci</taxon>
        <taxon>Deinococcales</taxon>
        <taxon>Deinococcaceae</taxon>
        <taxon>Deinococcus</taxon>
    </lineage>
</organism>
<proteinExistence type="predicted"/>
<evidence type="ECO:0000313" key="1">
    <source>
        <dbReference type="EMBL" id="GGJ71229.1"/>
    </source>
</evidence>
<dbReference type="PANTHER" id="PTHR20883:SF48">
    <property type="entry name" value="ECTOINE DIOXYGENASE"/>
    <property type="match status" value="1"/>
</dbReference>
<dbReference type="EMBL" id="BMOE01000003">
    <property type="protein sequence ID" value="GGJ71229.1"/>
    <property type="molecule type" value="Genomic_DNA"/>
</dbReference>
<dbReference type="GO" id="GO:0016706">
    <property type="term" value="F:2-oxoglutarate-dependent dioxygenase activity"/>
    <property type="evidence" value="ECO:0007669"/>
    <property type="project" value="UniProtKB-ARBA"/>
</dbReference>
<protein>
    <recommendedName>
        <fullName evidence="3">Phytanoyl-CoA dioxygenase</fullName>
    </recommendedName>
</protein>
<dbReference type="SUPFAM" id="SSF51197">
    <property type="entry name" value="Clavaminate synthase-like"/>
    <property type="match status" value="1"/>
</dbReference>
<dbReference type="GO" id="GO:0005506">
    <property type="term" value="F:iron ion binding"/>
    <property type="evidence" value="ECO:0007669"/>
    <property type="project" value="UniProtKB-ARBA"/>
</dbReference>
<gene>
    <name evidence="1" type="ORF">GCM10008939_14520</name>
</gene>
<dbReference type="InterPro" id="IPR008775">
    <property type="entry name" value="Phytyl_CoA_dOase-like"/>
</dbReference>
<dbReference type="PANTHER" id="PTHR20883">
    <property type="entry name" value="PHYTANOYL-COA DIOXYGENASE DOMAIN CONTAINING 1"/>
    <property type="match status" value="1"/>
</dbReference>
<evidence type="ECO:0000313" key="2">
    <source>
        <dbReference type="Proteomes" id="UP000635726"/>
    </source>
</evidence>
<sequence length="329" mass="37000">MNPSESAAQVHISPSVQLTGAPEAGAYHLTEEQIRFFDEQGYLILRNWVTGELLERLQAAGHRWIERGLEDGGANRDHLFAQREAGRVMWRVDYVHDKGEPVSLELLGSPQVLGVAESLCGPNFVPTYESMVFKFEGDGEQVPWHQDAVHPRTRRIFNFDLYLDESRVGGGALRVIPGSQGAPADICALTDEHGWDAPDAIQVEMQPGDVLLHDVMVVHGSERAQGKKLRRTIYYEFRAAEEIVEEGPWDREWIERRMRLVPLAIERFRHSGLPGEPFEWRADEAFRPRSLGTEAEELRVVHLTHMAGSYCSAGDVPLKAESKQANSAD</sequence>
<accession>A0A917UNV8</accession>
<reference evidence="1" key="2">
    <citation type="submission" date="2020-09" db="EMBL/GenBank/DDBJ databases">
        <authorList>
            <person name="Sun Q."/>
            <person name="Ohkuma M."/>
        </authorList>
    </citation>
    <scope>NUCLEOTIDE SEQUENCE</scope>
    <source>
        <strain evidence="1">JCM 14371</strain>
    </source>
</reference>
<dbReference type="Pfam" id="PF05721">
    <property type="entry name" value="PhyH"/>
    <property type="match status" value="1"/>
</dbReference>
<name>A0A917UNV8_9DEIO</name>
<keyword evidence="2" id="KW-1185">Reference proteome</keyword>